<gene>
    <name evidence="1" type="ORF">AC812_12505</name>
</gene>
<dbReference type="STRING" id="360411.AC812_12505"/>
<name>A0A0P6XI42_9CHLR</name>
<comment type="caution">
    <text evidence="1">The sequence shown here is derived from an EMBL/GenBank/DDBJ whole genome shotgun (WGS) entry which is preliminary data.</text>
</comment>
<dbReference type="OrthoDB" id="1953910at2"/>
<sequence length="170" mass="18946">MREERSYAVMSQSLNFSPALVQYLPETCTLLQSANLVVHPTVVRVVLHGSRGLGGGARPDSDIDLSLIVDLPVNLEATQLEPLLHVVFQTTFNAWQSEIEPDLAVIFKTRACALDCFTQTNWQDDMCSIGGYDCFGLYKVQKGFSGLVTHAGIEIRRMVPCLEIWRRAIC</sequence>
<dbReference type="SUPFAM" id="SSF81301">
    <property type="entry name" value="Nucleotidyltransferase"/>
    <property type="match status" value="1"/>
</dbReference>
<evidence type="ECO:0000313" key="1">
    <source>
        <dbReference type="EMBL" id="KPL74606.1"/>
    </source>
</evidence>
<dbReference type="EMBL" id="LGHJ01000017">
    <property type="protein sequence ID" value="KPL74606.1"/>
    <property type="molecule type" value="Genomic_DNA"/>
</dbReference>
<accession>A0A0P6XI42</accession>
<proteinExistence type="predicted"/>
<dbReference type="InterPro" id="IPR043519">
    <property type="entry name" value="NT_sf"/>
</dbReference>
<dbReference type="AlphaFoldDB" id="A0A0P6XI42"/>
<reference evidence="1 2" key="1">
    <citation type="submission" date="2015-07" db="EMBL/GenBank/DDBJ databases">
        <title>Draft genome of Bellilinea caldifistulae DSM 17877.</title>
        <authorList>
            <person name="Hemp J."/>
            <person name="Ward L.M."/>
            <person name="Pace L.A."/>
            <person name="Fischer W.W."/>
        </authorList>
    </citation>
    <scope>NUCLEOTIDE SEQUENCE [LARGE SCALE GENOMIC DNA]</scope>
    <source>
        <strain evidence="1 2">GOMI-1</strain>
    </source>
</reference>
<evidence type="ECO:0000313" key="2">
    <source>
        <dbReference type="Proteomes" id="UP000050514"/>
    </source>
</evidence>
<protein>
    <recommendedName>
        <fullName evidence="3">Nucleotidyltransferase domain-containing protein</fullName>
    </recommendedName>
</protein>
<keyword evidence="2" id="KW-1185">Reference proteome</keyword>
<evidence type="ECO:0008006" key="3">
    <source>
        <dbReference type="Google" id="ProtNLM"/>
    </source>
</evidence>
<dbReference type="Proteomes" id="UP000050514">
    <property type="component" value="Unassembled WGS sequence"/>
</dbReference>
<organism evidence="1 2">
    <name type="scientific">Bellilinea caldifistulae</name>
    <dbReference type="NCBI Taxonomy" id="360411"/>
    <lineage>
        <taxon>Bacteria</taxon>
        <taxon>Bacillati</taxon>
        <taxon>Chloroflexota</taxon>
        <taxon>Anaerolineae</taxon>
        <taxon>Anaerolineales</taxon>
        <taxon>Anaerolineaceae</taxon>
        <taxon>Bellilinea</taxon>
    </lineage>
</organism>